<evidence type="ECO:0000313" key="3">
    <source>
        <dbReference type="Proteomes" id="UP000050356"/>
    </source>
</evidence>
<reference evidence="2 3" key="1">
    <citation type="submission" date="2015-09" db="EMBL/GenBank/DDBJ databases">
        <title>Genome announcement of multiple Pseudomonas syringae strains.</title>
        <authorList>
            <person name="Thakur S."/>
            <person name="Wang P.W."/>
            <person name="Gong Y."/>
            <person name="Weir B.S."/>
            <person name="Guttman D.S."/>
        </authorList>
    </citation>
    <scope>NUCLEOTIDE SEQUENCE [LARGE SCALE GENOMIC DNA]</scope>
    <source>
        <strain evidence="2 3">ICMP17524</strain>
    </source>
</reference>
<dbReference type="AlphaFoldDB" id="A0A0P9NNV1"/>
<feature type="compositionally biased region" description="Basic and acidic residues" evidence="1">
    <location>
        <begin position="17"/>
        <end position="27"/>
    </location>
</feature>
<feature type="non-terminal residue" evidence="2">
    <location>
        <position position="1"/>
    </location>
</feature>
<evidence type="ECO:0000313" key="2">
    <source>
        <dbReference type="EMBL" id="KPX00672.1"/>
    </source>
</evidence>
<feature type="region of interest" description="Disordered" evidence="1">
    <location>
        <begin position="1"/>
        <end position="33"/>
    </location>
</feature>
<dbReference type="EMBL" id="LJQA01000086">
    <property type="protein sequence ID" value="KPX00672.1"/>
    <property type="molecule type" value="Genomic_DNA"/>
</dbReference>
<accession>A0A0P9NNV1</accession>
<proteinExistence type="predicted"/>
<organism evidence="2 3">
    <name type="scientific">Pseudomonas syringae pv. cerasicola</name>
    <dbReference type="NCBI Taxonomy" id="264451"/>
    <lineage>
        <taxon>Bacteria</taxon>
        <taxon>Pseudomonadati</taxon>
        <taxon>Pseudomonadota</taxon>
        <taxon>Gammaproteobacteria</taxon>
        <taxon>Pseudomonadales</taxon>
        <taxon>Pseudomonadaceae</taxon>
        <taxon>Pseudomonas</taxon>
        <taxon>Pseudomonas syringae</taxon>
    </lineage>
</organism>
<name>A0A0P9NNV1_PSESX</name>
<dbReference type="Proteomes" id="UP000050356">
    <property type="component" value="Unassembled WGS sequence"/>
</dbReference>
<gene>
    <name evidence="2" type="ORF">ALO50_02858</name>
</gene>
<protein>
    <submittedName>
        <fullName evidence="2">Uncharacterized protein</fullName>
    </submittedName>
</protein>
<comment type="caution">
    <text evidence="2">The sequence shown here is derived from an EMBL/GenBank/DDBJ whole genome shotgun (WGS) entry which is preliminary data.</text>
</comment>
<sequence length="124" mass="13229">GAQRKAPNKFSGGQGSRSERTVRDKPRLAASSGAEGFPIGLVLQGQSGNQTALLGVPMTETKKQPPAKSSNVHVGFGRYAALTKTAIDASYQTGQQITTSQVAQYLVDNYLEAAYMALINERQK</sequence>
<dbReference type="PATRIC" id="fig|264451.4.peg.3967"/>
<dbReference type="RefSeq" id="WP_235806534.1">
    <property type="nucleotide sequence ID" value="NZ_LJQA01000086.1"/>
</dbReference>
<evidence type="ECO:0000256" key="1">
    <source>
        <dbReference type="SAM" id="MobiDB-lite"/>
    </source>
</evidence>